<comment type="subcellular location">
    <subcellularLocation>
        <location evidence="1">Cell membrane</location>
        <topology evidence="1">Multi-pass membrane protein</topology>
    </subcellularLocation>
</comment>
<feature type="domain" description="Major facilitator superfamily (MFS) profile" evidence="7">
    <location>
        <begin position="34"/>
        <end position="411"/>
    </location>
</feature>
<dbReference type="EMBL" id="CP013928">
    <property type="protein sequence ID" value="AMJ79532.1"/>
    <property type="molecule type" value="Genomic_DNA"/>
</dbReference>
<feature type="transmembrane region" description="Helical" evidence="6">
    <location>
        <begin position="386"/>
        <end position="404"/>
    </location>
</feature>
<feature type="transmembrane region" description="Helical" evidence="6">
    <location>
        <begin position="231"/>
        <end position="253"/>
    </location>
</feature>
<dbReference type="InterPro" id="IPR050189">
    <property type="entry name" value="MFS_Efflux_Transporters"/>
</dbReference>
<evidence type="ECO:0000313" key="9">
    <source>
        <dbReference type="Proteomes" id="UP000061468"/>
    </source>
</evidence>
<protein>
    <submittedName>
        <fullName evidence="8">MFS transporter</fullName>
    </submittedName>
</protein>
<dbReference type="GO" id="GO:0005886">
    <property type="term" value="C:plasma membrane"/>
    <property type="evidence" value="ECO:0007669"/>
    <property type="project" value="UniProtKB-SubCell"/>
</dbReference>
<feature type="transmembrane region" description="Helical" evidence="6">
    <location>
        <begin position="158"/>
        <end position="178"/>
    </location>
</feature>
<gene>
    <name evidence="8" type="ORF">AV942_15155</name>
</gene>
<dbReference type="InterPro" id="IPR011701">
    <property type="entry name" value="MFS"/>
</dbReference>
<dbReference type="InterPro" id="IPR036259">
    <property type="entry name" value="MFS_trans_sf"/>
</dbReference>
<accession>A0AAC8XLI2</accession>
<proteinExistence type="predicted"/>
<dbReference type="RefSeq" id="WP_015067854.1">
    <property type="nucleotide sequence ID" value="NZ_CAXGIV010000004.1"/>
</dbReference>
<evidence type="ECO:0000313" key="8">
    <source>
        <dbReference type="EMBL" id="AMJ79532.1"/>
    </source>
</evidence>
<feature type="transmembrane region" description="Helical" evidence="6">
    <location>
        <begin position="359"/>
        <end position="380"/>
    </location>
</feature>
<keyword evidence="5 6" id="KW-0472">Membrane</keyword>
<feature type="transmembrane region" description="Helical" evidence="6">
    <location>
        <begin position="36"/>
        <end position="60"/>
    </location>
</feature>
<feature type="transmembrane region" description="Helical" evidence="6">
    <location>
        <begin position="126"/>
        <end position="146"/>
    </location>
</feature>
<dbReference type="PANTHER" id="PTHR43124">
    <property type="entry name" value="PURINE EFFLUX PUMP PBUE"/>
    <property type="match status" value="1"/>
</dbReference>
<dbReference type="Gene3D" id="1.20.1250.20">
    <property type="entry name" value="MFS general substrate transporter like domains"/>
    <property type="match status" value="1"/>
</dbReference>
<evidence type="ECO:0000256" key="3">
    <source>
        <dbReference type="ARBA" id="ARBA00022692"/>
    </source>
</evidence>
<keyword evidence="3 6" id="KW-0812">Transmembrane</keyword>
<dbReference type="GO" id="GO:0022857">
    <property type="term" value="F:transmembrane transporter activity"/>
    <property type="evidence" value="ECO:0007669"/>
    <property type="project" value="InterPro"/>
</dbReference>
<dbReference type="Pfam" id="PF07690">
    <property type="entry name" value="MFS_1"/>
    <property type="match status" value="1"/>
</dbReference>
<sequence>MTNQTDDITSTQTASHRVCSEESSATGEYSLATITFWLAFGTFVIGCSEFAAMGLLPYFAEDFGITENVAGHAISAYAIGVVVGAPLITIFFSRLARRTMLISMMIFYAGGNLLTALAWSEWTMNIARFIAGLPHGAYFGIAMLFAADIAGKNKRAQAVSNVIMGLAIANIIGVPSISGIGQMFGWRTGFFMISAFALATALMVWKTAPYRGPNPDAKPLTELKALKNKDVLLVLLMGAIGFGGMFSVYSYFSASYLNTTSAPEWGISATLLIYGIGVTLGNIIAGRYSEGRLLTSAIVFQVLLGLSAAAYAASMGQPYLMAASLFFIGIGGGMVVPLQTRLMDVAGEAQTLAGAMNHAAFNMANALGPWLAGMTLSAGYGYASTGWVGLALAGGGVLVWLAIVMTARNTQVQTATVSG</sequence>
<keyword evidence="4 6" id="KW-1133">Transmembrane helix</keyword>
<evidence type="ECO:0000256" key="4">
    <source>
        <dbReference type="ARBA" id="ARBA00022989"/>
    </source>
</evidence>
<evidence type="ECO:0000256" key="2">
    <source>
        <dbReference type="ARBA" id="ARBA00022475"/>
    </source>
</evidence>
<dbReference type="InterPro" id="IPR020846">
    <property type="entry name" value="MFS_dom"/>
</dbReference>
<dbReference type="PANTHER" id="PTHR43124:SF3">
    <property type="entry name" value="CHLORAMPHENICOL EFFLUX PUMP RV0191"/>
    <property type="match status" value="1"/>
</dbReference>
<feature type="transmembrane region" description="Helical" evidence="6">
    <location>
        <begin position="293"/>
        <end position="313"/>
    </location>
</feature>
<dbReference type="SUPFAM" id="SSF103473">
    <property type="entry name" value="MFS general substrate transporter"/>
    <property type="match status" value="1"/>
</dbReference>
<feature type="transmembrane region" description="Helical" evidence="6">
    <location>
        <begin position="72"/>
        <end position="92"/>
    </location>
</feature>
<keyword evidence="2" id="KW-1003">Cell membrane</keyword>
<feature type="transmembrane region" description="Helical" evidence="6">
    <location>
        <begin position="319"/>
        <end position="338"/>
    </location>
</feature>
<dbReference type="CDD" id="cd17324">
    <property type="entry name" value="MFS_NepI_like"/>
    <property type="match status" value="1"/>
</dbReference>
<feature type="transmembrane region" description="Helical" evidence="6">
    <location>
        <begin position="265"/>
        <end position="286"/>
    </location>
</feature>
<evidence type="ECO:0000259" key="7">
    <source>
        <dbReference type="PROSITE" id="PS50850"/>
    </source>
</evidence>
<evidence type="ECO:0000256" key="6">
    <source>
        <dbReference type="SAM" id="Phobius"/>
    </source>
</evidence>
<evidence type="ECO:0000256" key="1">
    <source>
        <dbReference type="ARBA" id="ARBA00004651"/>
    </source>
</evidence>
<name>A0AAC8XLI2_9ALTE</name>
<dbReference type="Proteomes" id="UP000061468">
    <property type="component" value="Chromosome"/>
</dbReference>
<evidence type="ECO:0000256" key="5">
    <source>
        <dbReference type="ARBA" id="ARBA00023136"/>
    </source>
</evidence>
<dbReference type="PROSITE" id="PS50850">
    <property type="entry name" value="MFS"/>
    <property type="match status" value="1"/>
</dbReference>
<organism evidence="8 9">
    <name type="scientific">Alteromonas mediterranea</name>
    <dbReference type="NCBI Taxonomy" id="314275"/>
    <lineage>
        <taxon>Bacteria</taxon>
        <taxon>Pseudomonadati</taxon>
        <taxon>Pseudomonadota</taxon>
        <taxon>Gammaproteobacteria</taxon>
        <taxon>Alteromonadales</taxon>
        <taxon>Alteromonadaceae</taxon>
        <taxon>Alteromonas/Salinimonas group</taxon>
        <taxon>Alteromonas</taxon>
    </lineage>
</organism>
<feature type="transmembrane region" description="Helical" evidence="6">
    <location>
        <begin position="99"/>
        <end position="120"/>
    </location>
</feature>
<dbReference type="AlphaFoldDB" id="A0AAC8XLI2"/>
<reference evidence="8 9" key="1">
    <citation type="submission" date="2015-12" db="EMBL/GenBank/DDBJ databases">
        <title>Intraspecies pangenome expansion in the marine bacterium Alteromonas.</title>
        <authorList>
            <person name="Lopez-Perez M."/>
            <person name="Rodriguez-Valera F."/>
        </authorList>
    </citation>
    <scope>NUCLEOTIDE SEQUENCE [LARGE SCALE GENOMIC DNA]</scope>
    <source>
        <strain evidence="8 9">UM8</strain>
    </source>
</reference>
<feature type="transmembrane region" description="Helical" evidence="6">
    <location>
        <begin position="184"/>
        <end position="205"/>
    </location>
</feature>